<keyword evidence="2" id="KW-0732">Signal</keyword>
<dbReference type="Pfam" id="PF05345">
    <property type="entry name" value="He_PIG"/>
    <property type="match status" value="1"/>
</dbReference>
<comment type="caution">
    <text evidence="3">The sequence shown here is derived from an EMBL/GenBank/DDBJ whole genome shotgun (WGS) entry which is preliminary data.</text>
</comment>
<evidence type="ECO:0000256" key="1">
    <source>
        <dbReference type="SAM" id="MobiDB-lite"/>
    </source>
</evidence>
<dbReference type="EMBL" id="SMNA01000006">
    <property type="protein sequence ID" value="TDE92616.1"/>
    <property type="molecule type" value="Genomic_DNA"/>
</dbReference>
<feature type="chain" id="PRO_5045738779" evidence="2">
    <location>
        <begin position="31"/>
        <end position="580"/>
    </location>
</feature>
<dbReference type="Gene3D" id="2.60.40.10">
    <property type="entry name" value="Immunoglobulins"/>
    <property type="match status" value="1"/>
</dbReference>
<feature type="region of interest" description="Disordered" evidence="1">
    <location>
        <begin position="30"/>
        <end position="61"/>
    </location>
</feature>
<sequence length="580" mass="59957">MSPRPSLIRSAAAPLAAALVLGLSASAADAAGPAPAASPPPADSRTVWEGEGLPPGRDSLGDVALLPLDDRPYTWYEPLELGAAAGYEVVTPTQEILGRHFTPGDGGATMSLWNMIAASFLLDLETTVGTHDGRYGDSAARARAFLAEGLEANTDWYTVRFSSTQPARDRIVAMRASRADCQDNRWHRKSSCDYVDGGPSGGNLGTDMIEYGLAGLYRYEHALSGAEAAHAAVADTYRRYTALPAIHTASSTDPLDCVDDTRSGPVDPYYPPDNQGTDPTGDPWDFDPHLSFGGYIRSSGTILTLEAKYYDIVGFGILAEVRHAVVPDRYDLAWSRVAASGDDALVAIQYRDLSPMALPTRDIDDTDGDGDLTEPVCIVTLGTLPIAHNGIGLLATYGYVQPLEVGAATMPDGVLSSGYDGHLVATGGRVPLAWSVLEGHLPAGLALSPGGDLTGVPALPGTTSFTAQVADADGRTATTEVAVTVGGCDRSLTGPQTGALIVATGVVCLDGATQAGRVTVSGDVVMVVVSSTVRGGISATDAAAVAICGSTVTGRVHTETTTGRVLVDPAGCAGSDINGR</sequence>
<keyword evidence="4" id="KW-1185">Reference proteome</keyword>
<protein>
    <submittedName>
        <fullName evidence="3">DUF4127 family protein</fullName>
    </submittedName>
</protein>
<name>A0ABY2E208_9MICO</name>
<organism evidence="3 4">
    <name type="scientific">Occultella glacieicola</name>
    <dbReference type="NCBI Taxonomy" id="2518684"/>
    <lineage>
        <taxon>Bacteria</taxon>
        <taxon>Bacillati</taxon>
        <taxon>Actinomycetota</taxon>
        <taxon>Actinomycetes</taxon>
        <taxon>Micrococcales</taxon>
        <taxon>Ruaniaceae</taxon>
        <taxon>Occultella</taxon>
    </lineage>
</organism>
<accession>A0ABY2E208</accession>
<gene>
    <name evidence="3" type="ORF">EXU48_13825</name>
</gene>
<dbReference type="RefSeq" id="WP_133108246.1">
    <property type="nucleotide sequence ID" value="NZ_SMNA01000006.1"/>
</dbReference>
<evidence type="ECO:0000256" key="2">
    <source>
        <dbReference type="SAM" id="SignalP"/>
    </source>
</evidence>
<proteinExistence type="predicted"/>
<dbReference type="Proteomes" id="UP000504882">
    <property type="component" value="Unassembled WGS sequence"/>
</dbReference>
<reference evidence="3 4" key="1">
    <citation type="submission" date="2019-03" db="EMBL/GenBank/DDBJ databases">
        <title>Genomic features of bacteria from cold environments.</title>
        <authorList>
            <person name="Shen L."/>
        </authorList>
    </citation>
    <scope>NUCLEOTIDE SEQUENCE [LARGE SCALE GENOMIC DNA]</scope>
    <source>
        <strain evidence="4">T3246-1</strain>
    </source>
</reference>
<dbReference type="InterPro" id="IPR025394">
    <property type="entry name" value="DUF4127"/>
</dbReference>
<feature type="signal peptide" evidence="2">
    <location>
        <begin position="1"/>
        <end position="30"/>
    </location>
</feature>
<dbReference type="InterPro" id="IPR013783">
    <property type="entry name" value="Ig-like_fold"/>
</dbReference>
<dbReference type="Pfam" id="PF13552">
    <property type="entry name" value="DUF4127"/>
    <property type="match status" value="1"/>
</dbReference>
<evidence type="ECO:0000313" key="3">
    <source>
        <dbReference type="EMBL" id="TDE92616.1"/>
    </source>
</evidence>
<evidence type="ECO:0000313" key="4">
    <source>
        <dbReference type="Proteomes" id="UP000504882"/>
    </source>
</evidence>